<dbReference type="Proteomes" id="UP000001660">
    <property type="component" value="Chromosome"/>
</dbReference>
<dbReference type="AlphaFoldDB" id="D8PGJ8"/>
<organism evidence="1 2">
    <name type="scientific">Nitrospira defluvii</name>
    <dbReference type="NCBI Taxonomy" id="330214"/>
    <lineage>
        <taxon>Bacteria</taxon>
        <taxon>Pseudomonadati</taxon>
        <taxon>Nitrospirota</taxon>
        <taxon>Nitrospiria</taxon>
        <taxon>Nitrospirales</taxon>
        <taxon>Nitrospiraceae</taxon>
        <taxon>Nitrospira</taxon>
    </lineage>
</organism>
<dbReference type="KEGG" id="nde:NIDE2679"/>
<evidence type="ECO:0000313" key="1">
    <source>
        <dbReference type="EMBL" id="CBK42385.1"/>
    </source>
</evidence>
<sequence>MHSGGRTGEVLAKVQRGWMQYSALSLPARLPSVQNMMHLENAGSRSNPGKHRC</sequence>
<protein>
    <submittedName>
        <fullName evidence="1">Uncharacterized protein</fullName>
    </submittedName>
</protein>
<evidence type="ECO:0000313" key="2">
    <source>
        <dbReference type="Proteomes" id="UP000001660"/>
    </source>
</evidence>
<dbReference type="HOGENOM" id="CLU_3059681_0_0_0"/>
<reference evidence="1 2" key="1">
    <citation type="journal article" date="2010" name="Proc. Natl. Acad. Sci. U.S.A.">
        <title>A Nitrospira metagenome illuminates the physiology and evolution of globally important nitrite-oxidizing bacteria.</title>
        <authorList>
            <person name="Lucker S."/>
            <person name="Wagner M."/>
            <person name="Maixner F."/>
            <person name="Pelletier E."/>
            <person name="Koch H."/>
            <person name="Vacherie B."/>
            <person name="Rattei T."/>
            <person name="Sinninghe Damste J."/>
            <person name="Spieck E."/>
            <person name="Le Paslier D."/>
            <person name="Daims H."/>
        </authorList>
    </citation>
    <scope>NUCLEOTIDE SEQUENCE [LARGE SCALE GENOMIC DNA]</scope>
</reference>
<dbReference type="EMBL" id="FP929003">
    <property type="protein sequence ID" value="CBK42385.1"/>
    <property type="molecule type" value="Genomic_DNA"/>
</dbReference>
<accession>D8PGJ8</accession>
<dbReference type="STRING" id="330214.NIDE2679"/>
<proteinExistence type="predicted"/>
<gene>
    <name evidence="1" type="ORF">NIDE2679</name>
</gene>
<name>D8PGJ8_9BACT</name>
<keyword evidence="2" id="KW-1185">Reference proteome</keyword>